<dbReference type="OrthoDB" id="3034473at2"/>
<dbReference type="EMBL" id="AVQI01000072">
    <property type="protein sequence ID" value="ERJ99814.1"/>
    <property type="molecule type" value="Genomic_DNA"/>
</dbReference>
<reference evidence="3 4" key="1">
    <citation type="submission" date="2013-08" db="EMBL/GenBank/DDBJ databases">
        <authorList>
            <person name="Durkin A.S."/>
            <person name="Haft D.R."/>
            <person name="McCorrison J."/>
            <person name="Torralba M."/>
            <person name="Gillis M."/>
            <person name="Haft D.H."/>
            <person name="Methe B."/>
            <person name="Sutton G."/>
            <person name="Nelson K.E."/>
        </authorList>
    </citation>
    <scope>NUCLEOTIDE SEQUENCE [LARGE SCALE GENOMIC DNA]</scope>
    <source>
        <strain evidence="2 4">ATCC 35536</strain>
        <strain evidence="1 3">VPI DR56BR1116</strain>
    </source>
</reference>
<accession>U1FMY6</accession>
<proteinExistence type="predicted"/>
<comment type="caution">
    <text evidence="1">The sequence shown here is derived from an EMBL/GenBank/DDBJ whole genome shotgun (WGS) entry which is preliminary data.</text>
</comment>
<name>U1FMY6_TRESO</name>
<dbReference type="EMBL" id="AUZJ01000029">
    <property type="protein sequence ID" value="ERF60831.1"/>
    <property type="molecule type" value="Genomic_DNA"/>
</dbReference>
<dbReference type="eggNOG" id="ENOG502Z8JC">
    <property type="taxonomic scope" value="Bacteria"/>
</dbReference>
<sequence>MNGKVYIVHCIDTEGPLYETPIVPFERIKDVFGITIEPTKENLIKLQKGEYPLDGKEEAVKNLVDKNKITTKGDWDEIQKMLAQITSDEFRNACPDSYGHGWIYNWFCMDHVGFTGNNPRHRDAGHHKIFDRYMKMVSEQNKGDCIGFHHHPVSYSGNYNDSGTAFWGSENLNQIYCRKIIDRQWFPVVFRPGFHTERPDSNFFLEQWIPFDYGNQAVHEDTQQLDCANGRFGDWRHAPVKWYPYHPDHDDYQKEGTCRRWITKCLNMYARIRQLSLEDVDDAFKQAASGMNAILAFTDHDYKDMIFEINRVRDLIKSTSIKYSDVDFIYSDAVSAMRNCLNLKPETFELTVKITKNDTQDILRVKTSHAIFGPQPFLAIKDKQGRYYWDNFDFAIPGKEWTYTFDNNTVFLNDIDVIGVAANNAYGYCECVKITELTNDTKVSIKRYFEA</sequence>
<protein>
    <submittedName>
        <fullName evidence="1">Uncharacterized protein</fullName>
    </submittedName>
</protein>
<gene>
    <name evidence="2" type="ORF">HMPREF0860_0556</name>
    <name evidence="1" type="ORF">HMPREF1325_0412</name>
</gene>
<evidence type="ECO:0000313" key="2">
    <source>
        <dbReference type="EMBL" id="ERJ99814.1"/>
    </source>
</evidence>
<dbReference type="PATRIC" id="fig|1125725.3.peg.1193"/>
<evidence type="ECO:0000313" key="3">
    <source>
        <dbReference type="Proteomes" id="UP000016412"/>
    </source>
</evidence>
<keyword evidence="4" id="KW-1185">Reference proteome</keyword>
<organism evidence="1 3">
    <name type="scientific">Treponema socranskii subsp. socranskii VPI DR56BR1116 = ATCC 35536</name>
    <dbReference type="NCBI Taxonomy" id="1125725"/>
    <lineage>
        <taxon>Bacteria</taxon>
        <taxon>Pseudomonadati</taxon>
        <taxon>Spirochaetota</taxon>
        <taxon>Spirochaetia</taxon>
        <taxon>Spirochaetales</taxon>
        <taxon>Treponemataceae</taxon>
        <taxon>Treponema</taxon>
    </lineage>
</organism>
<dbReference type="STRING" id="1125725.HMPREF1325_0412"/>
<dbReference type="Proteomes" id="UP000016412">
    <property type="component" value="Unassembled WGS sequence"/>
</dbReference>
<evidence type="ECO:0000313" key="1">
    <source>
        <dbReference type="EMBL" id="ERF60831.1"/>
    </source>
</evidence>
<evidence type="ECO:0000313" key="4">
    <source>
        <dbReference type="Proteomes" id="UP000016646"/>
    </source>
</evidence>
<dbReference type="AlphaFoldDB" id="U1FMY6"/>
<dbReference type="RefSeq" id="WP_021330205.1">
    <property type="nucleotide sequence ID" value="NZ_AUZJ01000029.1"/>
</dbReference>
<dbReference type="Proteomes" id="UP000016646">
    <property type="component" value="Unassembled WGS sequence"/>
</dbReference>